<proteinExistence type="predicted"/>
<name>A0ABY7DU21_MYAAR</name>
<evidence type="ECO:0000256" key="2">
    <source>
        <dbReference type="SAM" id="SignalP"/>
    </source>
</evidence>
<keyword evidence="2" id="KW-0732">Signal</keyword>
<protein>
    <submittedName>
        <fullName evidence="3">PXYP1-like protein</fullName>
    </submittedName>
</protein>
<dbReference type="InterPro" id="IPR050645">
    <property type="entry name" value="Histidine_acid_phosphatase"/>
</dbReference>
<keyword evidence="1" id="KW-0378">Hydrolase</keyword>
<dbReference type="SUPFAM" id="SSF53254">
    <property type="entry name" value="Phosphoglycerate mutase-like"/>
    <property type="match status" value="1"/>
</dbReference>
<feature type="signal peptide" evidence="2">
    <location>
        <begin position="1"/>
        <end position="22"/>
    </location>
</feature>
<sequence>MGLKNLLRILIILFEGWLEIYGTNVNQFNMEASYCNMGENITGKEGAALPGYSLLQAHVFMSPGLTDMRGHFGKQGQRLPPLLCDLDPSSHNVLSWIQEQLKISIRAHVQHGRSHPEFQKYIPNFNLNCSTQDLSMVGFEQLAGIGQHLRRAYLDRIAHKALKAWHSSVYLESVISRPAFHSVLGLVQGLLPMQQTHKLKIRTATYNFCNTHEMNLSTCVCEELFQTAPFISQALNTGRYAFKHSSPDKGAIESFYNISLQTEVSTLQLVKLILQYKCANVSVNCDSSICSIFKENNIGVVLNLAKQHTERFLENPIYPNVAKLSTYPYLQRMVSRASRIQNQSMFVTMGNQHFLHYLVTSLGVHSHSILPLASRLVIEIYKKNDGKLLGSPLFFKVLMNGKDVTPDIPECLPHHRQTSLCSLHILVSMVTHTREHYLARCSR</sequence>
<dbReference type="PANTHER" id="PTHR11567:SF110">
    <property type="entry name" value="2-PHOSPHOXYLOSE PHOSPHATASE 1"/>
    <property type="match status" value="1"/>
</dbReference>
<dbReference type="Proteomes" id="UP001164746">
    <property type="component" value="Chromosome 3"/>
</dbReference>
<dbReference type="InterPro" id="IPR029033">
    <property type="entry name" value="His_PPase_superfam"/>
</dbReference>
<evidence type="ECO:0000313" key="3">
    <source>
        <dbReference type="EMBL" id="WAR00945.1"/>
    </source>
</evidence>
<keyword evidence="4" id="KW-1185">Reference proteome</keyword>
<organism evidence="3 4">
    <name type="scientific">Mya arenaria</name>
    <name type="common">Soft-shell clam</name>
    <dbReference type="NCBI Taxonomy" id="6604"/>
    <lineage>
        <taxon>Eukaryota</taxon>
        <taxon>Metazoa</taxon>
        <taxon>Spiralia</taxon>
        <taxon>Lophotrochozoa</taxon>
        <taxon>Mollusca</taxon>
        <taxon>Bivalvia</taxon>
        <taxon>Autobranchia</taxon>
        <taxon>Heteroconchia</taxon>
        <taxon>Euheterodonta</taxon>
        <taxon>Imparidentia</taxon>
        <taxon>Neoheterodontei</taxon>
        <taxon>Myida</taxon>
        <taxon>Myoidea</taxon>
        <taxon>Myidae</taxon>
        <taxon>Mya</taxon>
    </lineage>
</organism>
<evidence type="ECO:0000256" key="1">
    <source>
        <dbReference type="ARBA" id="ARBA00022801"/>
    </source>
</evidence>
<feature type="chain" id="PRO_5046998266" evidence="2">
    <location>
        <begin position="23"/>
        <end position="443"/>
    </location>
</feature>
<accession>A0ABY7DU21</accession>
<evidence type="ECO:0000313" key="4">
    <source>
        <dbReference type="Proteomes" id="UP001164746"/>
    </source>
</evidence>
<dbReference type="EMBL" id="CP111014">
    <property type="protein sequence ID" value="WAR00945.1"/>
    <property type="molecule type" value="Genomic_DNA"/>
</dbReference>
<dbReference type="PANTHER" id="PTHR11567">
    <property type="entry name" value="ACID PHOSPHATASE-RELATED"/>
    <property type="match status" value="1"/>
</dbReference>
<gene>
    <name evidence="3" type="ORF">MAR_025317</name>
</gene>
<dbReference type="Gene3D" id="3.40.50.1240">
    <property type="entry name" value="Phosphoglycerate mutase-like"/>
    <property type="match status" value="1"/>
</dbReference>
<reference evidence="3" key="1">
    <citation type="submission" date="2022-11" db="EMBL/GenBank/DDBJ databases">
        <title>Centuries of genome instability and evolution in soft-shell clam transmissible cancer (bioRxiv).</title>
        <authorList>
            <person name="Hart S.F.M."/>
            <person name="Yonemitsu M.A."/>
            <person name="Giersch R.M."/>
            <person name="Beal B.F."/>
            <person name="Arriagada G."/>
            <person name="Davis B.W."/>
            <person name="Ostrander E.A."/>
            <person name="Goff S.P."/>
            <person name="Metzger M.J."/>
        </authorList>
    </citation>
    <scope>NUCLEOTIDE SEQUENCE</scope>
    <source>
        <strain evidence="3">MELC-2E11</strain>
        <tissue evidence="3">Siphon/mantle</tissue>
    </source>
</reference>